<dbReference type="PROSITE" id="PS51257">
    <property type="entry name" value="PROKAR_LIPOPROTEIN"/>
    <property type="match status" value="1"/>
</dbReference>
<gene>
    <name evidence="2" type="ORF">MNB_SV-15-1204</name>
</gene>
<name>A0A1W1ELA2_9ZZZZ</name>
<feature type="region of interest" description="Disordered" evidence="1">
    <location>
        <begin position="126"/>
        <end position="167"/>
    </location>
</feature>
<reference evidence="2" key="1">
    <citation type="submission" date="2016-10" db="EMBL/GenBank/DDBJ databases">
        <authorList>
            <person name="de Groot N.N."/>
        </authorList>
    </citation>
    <scope>NUCLEOTIDE SEQUENCE</scope>
</reference>
<proteinExistence type="predicted"/>
<dbReference type="AlphaFoldDB" id="A0A1W1ELA2"/>
<accession>A0A1W1ELA2</accession>
<feature type="compositionally biased region" description="Basic and acidic residues" evidence="1">
    <location>
        <begin position="153"/>
        <end position="164"/>
    </location>
</feature>
<feature type="compositionally biased region" description="Acidic residues" evidence="1">
    <location>
        <begin position="46"/>
        <end position="60"/>
    </location>
</feature>
<feature type="compositionally biased region" description="Polar residues" evidence="1">
    <location>
        <begin position="132"/>
        <end position="141"/>
    </location>
</feature>
<protein>
    <submittedName>
        <fullName evidence="2">Calcium-binding acidic-repeat protein (ARP)</fullName>
    </submittedName>
</protein>
<sequence>MKLTNRLSVVTVLAIFALTSCGSNRAGDINDSGAAPSEKSVYDPNADNDGDGLTNGEEDVNGNQQVDEGETDPNNRDSDGDGLWDGNEVIRYMTDPLNPDSDDDGVNDGREVYSCAETIFDTEALSTHRPANINQDDSPNTIDALDPYNDSDGDGRTNMGEKLKGTNACNPDDSYPWATESCEGMSLAGAVYIPGGFDVDGDGKIESGFWFTPYPASATPPLLDKTDYSNFNEAMEEKFNILNGTSLNYSTGRVYHSNDIYSPEFRENGNVASNYHSNLYGMDIPTVIGSLNIPSCTDASTDVGPRVPTNKQYIHVMKLIEASGNPSNGLIKNGILGRDLNAPKNYETHVYYLNKAVPSELFREYTKDIVILNGFTPPSYWDVYGNDIVKSDNGLAWTDIDVGDFDFPGFTDPHAIVVRKGWTIDLTFGIGSGDSTPTDPVLFRMATPYLSPSIAQNTGS</sequence>
<dbReference type="EMBL" id="FRYL01000045">
    <property type="protein sequence ID" value="SHO81658.1"/>
    <property type="molecule type" value="Genomic_DNA"/>
</dbReference>
<feature type="region of interest" description="Disordered" evidence="1">
    <location>
        <begin position="25"/>
        <end position="86"/>
    </location>
</feature>
<evidence type="ECO:0000256" key="1">
    <source>
        <dbReference type="SAM" id="MobiDB-lite"/>
    </source>
</evidence>
<organism evidence="2">
    <name type="scientific">hydrothermal vent metagenome</name>
    <dbReference type="NCBI Taxonomy" id="652676"/>
    <lineage>
        <taxon>unclassified sequences</taxon>
        <taxon>metagenomes</taxon>
        <taxon>ecological metagenomes</taxon>
    </lineage>
</organism>
<evidence type="ECO:0000313" key="2">
    <source>
        <dbReference type="EMBL" id="SHO81658.1"/>
    </source>
</evidence>